<keyword evidence="2" id="KW-1185">Reference proteome</keyword>
<name>A4SZZ0_POLAQ</name>
<dbReference type="HOGENOM" id="CLU_1650573_0_0_4"/>
<organism evidence="1 2">
    <name type="scientific">Polynucleobacter asymbioticus (strain DSM 18221 / CIP 109841 / QLW-P1DMWA-1)</name>
    <name type="common">Polynucleobacter necessarius subsp. asymbioticus</name>
    <dbReference type="NCBI Taxonomy" id="312153"/>
    <lineage>
        <taxon>Bacteria</taxon>
        <taxon>Pseudomonadati</taxon>
        <taxon>Pseudomonadota</taxon>
        <taxon>Betaproteobacteria</taxon>
        <taxon>Burkholderiales</taxon>
        <taxon>Burkholderiaceae</taxon>
        <taxon>Polynucleobacter</taxon>
    </lineage>
</organism>
<protein>
    <submittedName>
        <fullName evidence="1">Uncharacterized protein</fullName>
    </submittedName>
</protein>
<proteinExistence type="predicted"/>
<evidence type="ECO:0000313" key="2">
    <source>
        <dbReference type="Proteomes" id="UP000000231"/>
    </source>
</evidence>
<dbReference type="AlphaFoldDB" id="A4SZZ0"/>
<dbReference type="RefSeq" id="WP_011903677.1">
    <property type="nucleotide sequence ID" value="NC_009379.1"/>
</dbReference>
<dbReference type="Proteomes" id="UP000000231">
    <property type="component" value="Chromosome"/>
</dbReference>
<sequence length="160" mass="18486">MNKTQKNKFVENYRGFVFGVKDILNSYDNFSGDCKEYLNEISELFYATSENNFSNETHAQLVSRLGYILGRLIVQKDESETYAKTHQLVNIIYNNEIKNQKPKPKSLLSIITEKLFGDIPGDTGWFEETSVMGKYLAQNDKHRLECAEVYGELCQLFENS</sequence>
<gene>
    <name evidence="1" type="ordered locus">Pnuc_1841</name>
</gene>
<accession>A4SZZ0</accession>
<dbReference type="KEGG" id="pnu:Pnuc_1841"/>
<dbReference type="EMBL" id="CP000655">
    <property type="protein sequence ID" value="ABP35054.1"/>
    <property type="molecule type" value="Genomic_DNA"/>
</dbReference>
<reference evidence="1 2" key="1">
    <citation type="journal article" date="2012" name="Stand. Genomic Sci.">
        <title>Complete genome sequence of Polynucleobacter necessarius subsp. asymbioticus type strain (QLW-P1DMWA-1(T)).</title>
        <authorList>
            <person name="Meincke L."/>
            <person name="Copeland A."/>
            <person name="Lapidus A."/>
            <person name="Lucas S."/>
            <person name="Berry K.W."/>
            <person name="Del Rio T.G."/>
            <person name="Hammon N."/>
            <person name="Dalin E."/>
            <person name="Tice H."/>
            <person name="Pitluck S."/>
            <person name="Richardson P."/>
            <person name="Bruce D."/>
            <person name="Goodwin L."/>
            <person name="Han C."/>
            <person name="Tapia R."/>
            <person name="Detter J.C."/>
            <person name="Schmutz J."/>
            <person name="Brettin T."/>
            <person name="Larimer F."/>
            <person name="Land M."/>
            <person name="Hauser L."/>
            <person name="Kyrpides N.C."/>
            <person name="Ivanova N."/>
            <person name="Goker M."/>
            <person name="Woyke T."/>
            <person name="Wu Q.L."/>
            <person name="Pockl M."/>
            <person name="Hahn M.W."/>
            <person name="Klenk H.P."/>
        </authorList>
    </citation>
    <scope>NUCLEOTIDE SEQUENCE [LARGE SCALE GENOMIC DNA]</scope>
    <source>
        <strain evidence="2">DSM 18221 / CIP 109841 / QLW-P1DMWA-1</strain>
    </source>
</reference>
<dbReference type="GeneID" id="31482230"/>
<evidence type="ECO:0000313" key="1">
    <source>
        <dbReference type="EMBL" id="ABP35054.1"/>
    </source>
</evidence>